<evidence type="ECO:0000256" key="4">
    <source>
        <dbReference type="ARBA" id="ARBA00022519"/>
    </source>
</evidence>
<gene>
    <name evidence="11" type="ORF">E4191_20490</name>
</gene>
<evidence type="ECO:0000259" key="10">
    <source>
        <dbReference type="Pfam" id="PF17820"/>
    </source>
</evidence>
<dbReference type="GO" id="GO:0005886">
    <property type="term" value="C:plasma membrane"/>
    <property type="evidence" value="ECO:0007669"/>
    <property type="project" value="UniProtKB-SubCell"/>
</dbReference>
<reference evidence="12" key="1">
    <citation type="submission" date="2019-05" db="EMBL/GenBank/DDBJ databases">
        <title>Tamlana fucoidanivorans sp. nov., isolated from the surface of algae collected from Fujian province in China.</title>
        <authorList>
            <person name="Li J."/>
        </authorList>
    </citation>
    <scope>NUCLEOTIDE SEQUENCE [LARGE SCALE GENOMIC DNA]</scope>
    <source>
        <strain evidence="12">2251</strain>
        <plasmid evidence="12">unnamed4</plasmid>
    </source>
</reference>
<dbReference type="GO" id="GO:0015031">
    <property type="term" value="P:protein transport"/>
    <property type="evidence" value="ECO:0007669"/>
    <property type="project" value="UniProtKB-KW"/>
</dbReference>
<evidence type="ECO:0000256" key="2">
    <source>
        <dbReference type="ARBA" id="ARBA00022448"/>
    </source>
</evidence>
<evidence type="ECO:0000256" key="1">
    <source>
        <dbReference type="ARBA" id="ARBA00004533"/>
    </source>
</evidence>
<accession>A0A4Y5SSM3</accession>
<name>A0A4Y5SSM3_9RHOB</name>
<keyword evidence="11" id="KW-0614">Plasmid</keyword>
<feature type="domain" description="PDZ" evidence="10">
    <location>
        <begin position="233"/>
        <end position="275"/>
    </location>
</feature>
<dbReference type="KEGG" id="plia:E4191_20490"/>
<keyword evidence="5" id="KW-0812">Transmembrane</keyword>
<keyword evidence="6" id="KW-0653">Protein transport</keyword>
<dbReference type="SUPFAM" id="SSF50156">
    <property type="entry name" value="PDZ domain-like"/>
    <property type="match status" value="1"/>
</dbReference>
<keyword evidence="8" id="KW-0472">Membrane</keyword>
<evidence type="ECO:0000313" key="12">
    <source>
        <dbReference type="Proteomes" id="UP000296374"/>
    </source>
</evidence>
<dbReference type="InterPro" id="IPR036034">
    <property type="entry name" value="PDZ_sf"/>
</dbReference>
<proteinExistence type="predicted"/>
<dbReference type="Pfam" id="PF17820">
    <property type="entry name" value="PDZ_6"/>
    <property type="match status" value="1"/>
</dbReference>
<sequence length="287" mass="29776">MIDIARLTGGMPVRIWPAALWTLAAATAINLGWSAAPVIWRLAGQDGQIIPAFAGPQAAAAARTDLAPLLDFAPFGQDSLPTPEPQVTGETSLGLTLLGVTIGNPASASRAIISGGDTPVASYPVGARVLGNADVAEVNADHVVLRVDGRLETLSFADTRTATARAVGGNLRNLIPQATQAAPTNTSNAPEDVINRYRAAIQADALGVLDRLGVTPTPDGYQIGVNASPGVLQAGMRPGDVITSVNGQRVGDMEADRRYFDQVAASGRARVELQRDGQAIVMSFPLK</sequence>
<dbReference type="Gene3D" id="2.30.30.830">
    <property type="match status" value="1"/>
</dbReference>
<organism evidence="11 12">
    <name type="scientific">Paracoccus liaowanqingii</name>
    <dbReference type="NCBI Taxonomy" id="2560053"/>
    <lineage>
        <taxon>Bacteria</taxon>
        <taxon>Pseudomonadati</taxon>
        <taxon>Pseudomonadota</taxon>
        <taxon>Alphaproteobacteria</taxon>
        <taxon>Rhodobacterales</taxon>
        <taxon>Paracoccaceae</taxon>
        <taxon>Paracoccus</taxon>
    </lineage>
</organism>
<keyword evidence="4" id="KW-0997">Cell inner membrane</keyword>
<dbReference type="Proteomes" id="UP000296374">
    <property type="component" value="Plasmid unnamed4"/>
</dbReference>
<keyword evidence="3" id="KW-1003">Cell membrane</keyword>
<comment type="subcellular location">
    <subcellularLocation>
        <location evidence="1">Cell inner membrane</location>
    </subcellularLocation>
</comment>
<dbReference type="AlphaFoldDB" id="A0A4Y5SSM3"/>
<dbReference type="InterPro" id="IPR024961">
    <property type="entry name" value="T2SS_GspC_N"/>
</dbReference>
<protein>
    <recommendedName>
        <fullName evidence="13">PDZ domain-containing protein</fullName>
    </recommendedName>
</protein>
<dbReference type="Pfam" id="PF11356">
    <property type="entry name" value="T2SSC"/>
    <property type="match status" value="1"/>
</dbReference>
<keyword evidence="2" id="KW-0813">Transport</keyword>
<evidence type="ECO:0000259" key="9">
    <source>
        <dbReference type="Pfam" id="PF11356"/>
    </source>
</evidence>
<dbReference type="EMBL" id="CP040763">
    <property type="protein sequence ID" value="QDA36481.1"/>
    <property type="molecule type" value="Genomic_DNA"/>
</dbReference>
<feature type="domain" description="Type II secretion system protein GspC N-terminal" evidence="9">
    <location>
        <begin position="28"/>
        <end position="156"/>
    </location>
</feature>
<evidence type="ECO:0000256" key="5">
    <source>
        <dbReference type="ARBA" id="ARBA00022692"/>
    </source>
</evidence>
<dbReference type="Gene3D" id="2.30.42.10">
    <property type="match status" value="1"/>
</dbReference>
<evidence type="ECO:0000256" key="6">
    <source>
        <dbReference type="ARBA" id="ARBA00022927"/>
    </source>
</evidence>
<evidence type="ECO:0000256" key="7">
    <source>
        <dbReference type="ARBA" id="ARBA00022989"/>
    </source>
</evidence>
<geneLocation type="plasmid" evidence="11 12">
    <name>unnamed4</name>
</geneLocation>
<dbReference type="RefSeq" id="WP_139616212.1">
    <property type="nucleotide sequence ID" value="NZ_CP040763.1"/>
</dbReference>
<keyword evidence="7" id="KW-1133">Transmembrane helix</keyword>
<evidence type="ECO:0000256" key="3">
    <source>
        <dbReference type="ARBA" id="ARBA00022475"/>
    </source>
</evidence>
<evidence type="ECO:0000313" key="11">
    <source>
        <dbReference type="EMBL" id="QDA36481.1"/>
    </source>
</evidence>
<dbReference type="InterPro" id="IPR041489">
    <property type="entry name" value="PDZ_6"/>
</dbReference>
<evidence type="ECO:0008006" key="13">
    <source>
        <dbReference type="Google" id="ProtNLM"/>
    </source>
</evidence>
<evidence type="ECO:0000256" key="8">
    <source>
        <dbReference type="ARBA" id="ARBA00023136"/>
    </source>
</evidence>